<evidence type="ECO:0000313" key="8">
    <source>
        <dbReference type="Proteomes" id="UP000794436"/>
    </source>
</evidence>
<organism evidence="7 8">
    <name type="scientific">Pythium oligandrum</name>
    <name type="common">Mycoparasitic fungus</name>
    <dbReference type="NCBI Taxonomy" id="41045"/>
    <lineage>
        <taxon>Eukaryota</taxon>
        <taxon>Sar</taxon>
        <taxon>Stramenopiles</taxon>
        <taxon>Oomycota</taxon>
        <taxon>Peronosporomycetes</taxon>
        <taxon>Pythiales</taxon>
        <taxon>Pythiaceae</taxon>
        <taxon>Pythium</taxon>
    </lineage>
</organism>
<name>A0A8K1FGF6_PYTOL</name>
<evidence type="ECO:0000256" key="1">
    <source>
        <dbReference type="ARBA" id="ARBA00010617"/>
    </source>
</evidence>
<dbReference type="GO" id="GO:0004497">
    <property type="term" value="F:monooxygenase activity"/>
    <property type="evidence" value="ECO:0007669"/>
    <property type="project" value="UniProtKB-KW"/>
</dbReference>
<dbReference type="InterPro" id="IPR017972">
    <property type="entry name" value="Cyt_P450_CS"/>
</dbReference>
<keyword evidence="8" id="KW-1185">Reference proteome</keyword>
<dbReference type="GO" id="GO:0005506">
    <property type="term" value="F:iron ion binding"/>
    <property type="evidence" value="ECO:0007669"/>
    <property type="project" value="InterPro"/>
</dbReference>
<dbReference type="OrthoDB" id="1470350at2759"/>
<keyword evidence="4 5" id="KW-0408">Iron</keyword>
<dbReference type="InterPro" id="IPR001128">
    <property type="entry name" value="Cyt_P450"/>
</dbReference>
<evidence type="ECO:0000256" key="3">
    <source>
        <dbReference type="ARBA" id="ARBA00023002"/>
    </source>
</evidence>
<dbReference type="AlphaFoldDB" id="A0A8K1FGF6"/>
<dbReference type="GO" id="GO:0016705">
    <property type="term" value="F:oxidoreductase activity, acting on paired donors, with incorporation or reduction of molecular oxygen"/>
    <property type="evidence" value="ECO:0007669"/>
    <property type="project" value="InterPro"/>
</dbReference>
<comment type="caution">
    <text evidence="7">The sequence shown here is derived from an EMBL/GenBank/DDBJ whole genome shotgun (WGS) entry which is preliminary data.</text>
</comment>
<comment type="cofactor">
    <cofactor evidence="5">
        <name>heme</name>
        <dbReference type="ChEBI" id="CHEBI:30413"/>
    </cofactor>
</comment>
<evidence type="ECO:0000256" key="2">
    <source>
        <dbReference type="ARBA" id="ARBA00022723"/>
    </source>
</evidence>
<evidence type="ECO:0000313" key="7">
    <source>
        <dbReference type="EMBL" id="TMW62715.1"/>
    </source>
</evidence>
<keyword evidence="2 5" id="KW-0479">Metal-binding</keyword>
<keyword evidence="6" id="KW-0503">Monooxygenase</keyword>
<dbReference type="PANTHER" id="PTHR24296">
    <property type="entry name" value="CYTOCHROME P450"/>
    <property type="match status" value="1"/>
</dbReference>
<comment type="similarity">
    <text evidence="1 6">Belongs to the cytochrome P450 family.</text>
</comment>
<dbReference type="Proteomes" id="UP000794436">
    <property type="component" value="Unassembled WGS sequence"/>
</dbReference>
<dbReference type="Gene3D" id="1.10.630.10">
    <property type="entry name" value="Cytochrome P450"/>
    <property type="match status" value="1"/>
</dbReference>
<evidence type="ECO:0000256" key="6">
    <source>
        <dbReference type="RuleBase" id="RU000461"/>
    </source>
</evidence>
<accession>A0A8K1FGF6</accession>
<protein>
    <recommendedName>
        <fullName evidence="9">Cytochrome P450</fullName>
    </recommendedName>
</protein>
<sequence>MTKTIQKHTVTLLRVLNKASTTGTTLDLFRLLNQFTMEAFCVIGFGIEMNGLESNKEHRFQRGFDRGLSVLMLRIVRPAWLWRMQRFLNVGPERQLKEDVRILDDTLFKIIAESFEKRQSNTHDRDATDLVSLFLDQYEKSPDAKEKDFDPRYLRDMIANFLLAGRDTTAQSLSWFFLRLTRHPHVAVKIRAELKKVLPELMEGKMDTPSMEQVQQLTYVEAALKETLRLHPVVPFQSKLVEQDIVLSDGTFIPKDSHVGLPGYSLSRMEHVWGPDATEYKPERWIDHETKKLINVSAFKFPAFNAGPRICLGMNLAMLEMKIVVASLLSRMDITILNEDQVTYDFSLTLPVRGGMLAKINTRCF</sequence>
<dbReference type="Pfam" id="PF00067">
    <property type="entry name" value="p450"/>
    <property type="match status" value="1"/>
</dbReference>
<proteinExistence type="inferred from homology"/>
<dbReference type="PRINTS" id="PR00385">
    <property type="entry name" value="P450"/>
</dbReference>
<dbReference type="InterPro" id="IPR036396">
    <property type="entry name" value="Cyt_P450_sf"/>
</dbReference>
<dbReference type="SUPFAM" id="SSF48264">
    <property type="entry name" value="Cytochrome P450"/>
    <property type="match status" value="1"/>
</dbReference>
<reference evidence="7" key="1">
    <citation type="submission" date="2019-03" db="EMBL/GenBank/DDBJ databases">
        <title>Long read genome sequence of the mycoparasitic Pythium oligandrum ATCC 38472 isolated from sugarbeet rhizosphere.</title>
        <authorList>
            <person name="Gaulin E."/>
        </authorList>
    </citation>
    <scope>NUCLEOTIDE SEQUENCE</scope>
    <source>
        <strain evidence="7">ATCC 38472_TT</strain>
    </source>
</reference>
<evidence type="ECO:0008006" key="9">
    <source>
        <dbReference type="Google" id="ProtNLM"/>
    </source>
</evidence>
<dbReference type="PROSITE" id="PS00086">
    <property type="entry name" value="CYTOCHROME_P450"/>
    <property type="match status" value="1"/>
</dbReference>
<evidence type="ECO:0000256" key="4">
    <source>
        <dbReference type="ARBA" id="ARBA00023004"/>
    </source>
</evidence>
<dbReference type="PRINTS" id="PR00463">
    <property type="entry name" value="EP450I"/>
</dbReference>
<keyword evidence="3 6" id="KW-0560">Oxidoreductase</keyword>
<dbReference type="GO" id="GO:0020037">
    <property type="term" value="F:heme binding"/>
    <property type="evidence" value="ECO:0007669"/>
    <property type="project" value="InterPro"/>
</dbReference>
<gene>
    <name evidence="7" type="ORF">Poli38472_005333</name>
</gene>
<evidence type="ECO:0000256" key="5">
    <source>
        <dbReference type="PIRSR" id="PIRSR602401-1"/>
    </source>
</evidence>
<keyword evidence="5 6" id="KW-0349">Heme</keyword>
<feature type="binding site" description="axial binding residue" evidence="5">
    <location>
        <position position="311"/>
    </location>
    <ligand>
        <name>heme</name>
        <dbReference type="ChEBI" id="CHEBI:30413"/>
    </ligand>
    <ligandPart>
        <name>Fe</name>
        <dbReference type="ChEBI" id="CHEBI:18248"/>
    </ligandPart>
</feature>
<dbReference type="GO" id="GO:0006629">
    <property type="term" value="P:lipid metabolic process"/>
    <property type="evidence" value="ECO:0007669"/>
    <property type="project" value="UniProtKB-ARBA"/>
</dbReference>
<dbReference type="EMBL" id="SPLM01000073">
    <property type="protein sequence ID" value="TMW62715.1"/>
    <property type="molecule type" value="Genomic_DNA"/>
</dbReference>
<dbReference type="InterPro" id="IPR002401">
    <property type="entry name" value="Cyt_P450_E_grp-I"/>
</dbReference>